<dbReference type="AlphaFoldDB" id="A0A1F5FF65"/>
<evidence type="ECO:0000259" key="12">
    <source>
        <dbReference type="PROSITE" id="PS51198"/>
    </source>
</evidence>
<keyword evidence="6" id="KW-0238">DNA-binding</keyword>
<comment type="catalytic activity">
    <reaction evidence="10">
        <text>ATP + H2O = ADP + phosphate + H(+)</text>
        <dbReference type="Rhea" id="RHEA:13065"/>
        <dbReference type="ChEBI" id="CHEBI:15377"/>
        <dbReference type="ChEBI" id="CHEBI:15378"/>
        <dbReference type="ChEBI" id="CHEBI:30616"/>
        <dbReference type="ChEBI" id="CHEBI:43474"/>
        <dbReference type="ChEBI" id="CHEBI:456216"/>
        <dbReference type="EC" id="5.6.2.4"/>
    </reaction>
</comment>
<evidence type="ECO:0000313" key="14">
    <source>
        <dbReference type="EMBL" id="OGD78270.1"/>
    </source>
</evidence>
<accession>A0A1F5FF65</accession>
<dbReference type="GO" id="GO:0005829">
    <property type="term" value="C:cytosol"/>
    <property type="evidence" value="ECO:0007669"/>
    <property type="project" value="TreeGrafter"/>
</dbReference>
<evidence type="ECO:0000256" key="9">
    <source>
        <dbReference type="ARBA" id="ARBA00034808"/>
    </source>
</evidence>
<evidence type="ECO:0000259" key="13">
    <source>
        <dbReference type="PROSITE" id="PS51217"/>
    </source>
</evidence>
<dbReference type="PANTHER" id="PTHR11070">
    <property type="entry name" value="UVRD / RECB / PCRA DNA HELICASE FAMILY MEMBER"/>
    <property type="match status" value="1"/>
</dbReference>
<evidence type="ECO:0000256" key="10">
    <source>
        <dbReference type="ARBA" id="ARBA00048988"/>
    </source>
</evidence>
<dbReference type="GO" id="GO:0003677">
    <property type="term" value="F:DNA binding"/>
    <property type="evidence" value="ECO:0007669"/>
    <property type="project" value="UniProtKB-KW"/>
</dbReference>
<gene>
    <name evidence="14" type="ORF">A2368_00750</name>
</gene>
<proteinExistence type="inferred from homology"/>
<dbReference type="PROSITE" id="PS51198">
    <property type="entry name" value="UVRD_HELICASE_ATP_BIND"/>
    <property type="match status" value="1"/>
</dbReference>
<comment type="similarity">
    <text evidence="1">Belongs to the helicase family. UvrD subfamily.</text>
</comment>
<evidence type="ECO:0000256" key="8">
    <source>
        <dbReference type="ARBA" id="ARBA00034617"/>
    </source>
</evidence>
<keyword evidence="7" id="KW-0413">Isomerase</keyword>
<dbReference type="PROSITE" id="PS51217">
    <property type="entry name" value="UVRD_HELICASE_CTER"/>
    <property type="match status" value="1"/>
</dbReference>
<evidence type="ECO:0000256" key="2">
    <source>
        <dbReference type="ARBA" id="ARBA00022741"/>
    </source>
</evidence>
<dbReference type="InterPro" id="IPR014016">
    <property type="entry name" value="UvrD-like_ATP-bd"/>
</dbReference>
<dbReference type="InterPro" id="IPR013986">
    <property type="entry name" value="DExx_box_DNA_helicase_dom_sf"/>
</dbReference>
<comment type="catalytic activity">
    <reaction evidence="8">
        <text>Couples ATP hydrolysis with the unwinding of duplex DNA by translocating in the 3'-5' direction.</text>
        <dbReference type="EC" id="5.6.2.4"/>
    </reaction>
</comment>
<dbReference type="InterPro" id="IPR000212">
    <property type="entry name" value="DNA_helicase_UvrD/REP"/>
</dbReference>
<dbReference type="InterPro" id="IPR014017">
    <property type="entry name" value="DNA_helicase_UvrD-like_C"/>
</dbReference>
<dbReference type="Pfam" id="PF00580">
    <property type="entry name" value="UvrD-helicase"/>
    <property type="match status" value="1"/>
</dbReference>
<evidence type="ECO:0000256" key="3">
    <source>
        <dbReference type="ARBA" id="ARBA00022801"/>
    </source>
</evidence>
<keyword evidence="3 11" id="KW-0378">Hydrolase</keyword>
<keyword evidence="5 11" id="KW-0067">ATP-binding</keyword>
<evidence type="ECO:0000256" key="6">
    <source>
        <dbReference type="ARBA" id="ARBA00023125"/>
    </source>
</evidence>
<evidence type="ECO:0000256" key="4">
    <source>
        <dbReference type="ARBA" id="ARBA00022806"/>
    </source>
</evidence>
<keyword evidence="2 11" id="KW-0547">Nucleotide-binding</keyword>
<dbReference type="GO" id="GO:0000725">
    <property type="term" value="P:recombinational repair"/>
    <property type="evidence" value="ECO:0007669"/>
    <property type="project" value="TreeGrafter"/>
</dbReference>
<dbReference type="Gene3D" id="1.10.10.160">
    <property type="match status" value="1"/>
</dbReference>
<dbReference type="Gene3D" id="1.10.486.10">
    <property type="entry name" value="PCRA, domain 4"/>
    <property type="match status" value="2"/>
</dbReference>
<dbReference type="Pfam" id="PF13361">
    <property type="entry name" value="UvrD_C"/>
    <property type="match status" value="2"/>
</dbReference>
<protein>
    <recommendedName>
        <fullName evidence="9">DNA 3'-5' helicase</fullName>
        <ecNumber evidence="9">5.6.2.4</ecNumber>
    </recommendedName>
</protein>
<dbReference type="Proteomes" id="UP000176682">
    <property type="component" value="Unassembled WGS sequence"/>
</dbReference>
<feature type="domain" description="UvrD-like helicase ATP-binding" evidence="12">
    <location>
        <begin position="30"/>
        <end position="308"/>
    </location>
</feature>
<comment type="caution">
    <text evidence="14">The sequence shown here is derived from an EMBL/GenBank/DDBJ whole genome shotgun (WGS) entry which is preliminary data.</text>
</comment>
<dbReference type="GO" id="GO:0005524">
    <property type="term" value="F:ATP binding"/>
    <property type="evidence" value="ECO:0007669"/>
    <property type="project" value="UniProtKB-UniRule"/>
</dbReference>
<name>A0A1F5FF65_9BACT</name>
<dbReference type="EMBL" id="MFAM01000053">
    <property type="protein sequence ID" value="OGD78270.1"/>
    <property type="molecule type" value="Genomic_DNA"/>
</dbReference>
<dbReference type="CDD" id="cd17932">
    <property type="entry name" value="DEXQc_UvrD"/>
    <property type="match status" value="1"/>
</dbReference>
<evidence type="ECO:0000256" key="5">
    <source>
        <dbReference type="ARBA" id="ARBA00022840"/>
    </source>
</evidence>
<keyword evidence="4 11" id="KW-0347">Helicase</keyword>
<evidence type="ECO:0000313" key="15">
    <source>
        <dbReference type="Proteomes" id="UP000176682"/>
    </source>
</evidence>
<evidence type="ECO:0000256" key="1">
    <source>
        <dbReference type="ARBA" id="ARBA00009922"/>
    </source>
</evidence>
<evidence type="ECO:0000256" key="7">
    <source>
        <dbReference type="ARBA" id="ARBA00023235"/>
    </source>
</evidence>
<dbReference type="Gene3D" id="3.40.50.300">
    <property type="entry name" value="P-loop containing nucleotide triphosphate hydrolases"/>
    <property type="match status" value="3"/>
</dbReference>
<dbReference type="PANTHER" id="PTHR11070:SF2">
    <property type="entry name" value="ATP-DEPENDENT DNA HELICASE SRS2"/>
    <property type="match status" value="1"/>
</dbReference>
<dbReference type="SUPFAM" id="SSF52540">
    <property type="entry name" value="P-loop containing nucleoside triphosphate hydrolases"/>
    <property type="match status" value="1"/>
</dbReference>
<feature type="binding site" evidence="11">
    <location>
        <begin position="51"/>
        <end position="58"/>
    </location>
    <ligand>
        <name>ATP</name>
        <dbReference type="ChEBI" id="CHEBI:30616"/>
    </ligand>
</feature>
<dbReference type="EC" id="5.6.2.4" evidence="9"/>
<dbReference type="GO" id="GO:0016887">
    <property type="term" value="F:ATP hydrolysis activity"/>
    <property type="evidence" value="ECO:0007669"/>
    <property type="project" value="RHEA"/>
</dbReference>
<dbReference type="InterPro" id="IPR027417">
    <property type="entry name" value="P-loop_NTPase"/>
</dbReference>
<dbReference type="GO" id="GO:0043138">
    <property type="term" value="F:3'-5' DNA helicase activity"/>
    <property type="evidence" value="ECO:0007669"/>
    <property type="project" value="UniProtKB-EC"/>
</dbReference>
<dbReference type="CDD" id="cd18807">
    <property type="entry name" value="SF1_C_UvrD"/>
    <property type="match status" value="1"/>
</dbReference>
<feature type="domain" description="UvrD-like helicase C-terminal" evidence="13">
    <location>
        <begin position="309"/>
        <end position="534"/>
    </location>
</feature>
<sequence>MQMLNRVQHDVYLTEGLVLVYTIDMINWKNELNSEQLTAVSYQGGPMLVLAGAGSGKTRVLTYRVAYMIEEFKVPSENILLLTFTNKAAGEMVKRVTGLTNQDIGFGGTFHSYCAKILRRHGYLIGVDPNYTIYDEDDRLNAIKMVMKEQNIDPKLIKAPSVAASISSAKNEMLMALEYSNIARGGYQEQVAKIWVAYEMMTNKFHALDFDDLLIAGVRLLETEEGKRRLQAQFSCVLVDEYQDTNKCQYKLTKLLVDNQEKPNLTVVGDFSQAIYSWRGADFRNLLMLERDYPKIKIAKLTTNYRSGQYILDAAYGVIENNTEHPILKLLANQVGGEKVKLIEVRDEKEEARVVKDTAARAGQGKVAVLYRTNAQSRAIEEELIKHGMPYTLVGGTKFYERKEIKDILAYLKVIANPDDGVSWKRIETVGKRRMEALRGWVQRYTGEQPLAERETSWILKEVLVATDYLSLYDEKDENDLMRLENIKELLTVASEFADLTAFLENVALVQSEAAKEIKEESRLVLSTIHAAKGLEFETVIIVGMEEGIFPHSRSLMEKSQMEEERRLCYVAMTRAKRELYLIYARNRLFFGQRDAGVPSRFLMEVPESTLERGKRRGVINEERIKIVSDEEVGMAARGDFAEIDSW</sequence>
<evidence type="ECO:0000256" key="11">
    <source>
        <dbReference type="PROSITE-ProRule" id="PRU00560"/>
    </source>
</evidence>
<organism evidence="14 15">
    <name type="scientific">Candidatus Collierbacteria bacterium RIFOXYB1_FULL_49_13</name>
    <dbReference type="NCBI Taxonomy" id="1817728"/>
    <lineage>
        <taxon>Bacteria</taxon>
        <taxon>Candidatus Collieribacteriota</taxon>
    </lineage>
</organism>
<reference evidence="14 15" key="1">
    <citation type="journal article" date="2016" name="Nat. Commun.">
        <title>Thousands of microbial genomes shed light on interconnected biogeochemical processes in an aquifer system.</title>
        <authorList>
            <person name="Anantharaman K."/>
            <person name="Brown C.T."/>
            <person name="Hug L.A."/>
            <person name="Sharon I."/>
            <person name="Castelle C.J."/>
            <person name="Probst A.J."/>
            <person name="Thomas B.C."/>
            <person name="Singh A."/>
            <person name="Wilkins M.J."/>
            <person name="Karaoz U."/>
            <person name="Brodie E.L."/>
            <person name="Williams K.H."/>
            <person name="Hubbard S.S."/>
            <person name="Banfield J.F."/>
        </authorList>
    </citation>
    <scope>NUCLEOTIDE SEQUENCE [LARGE SCALE GENOMIC DNA]</scope>
</reference>